<gene>
    <name evidence="2" type="ORF">RMSM_00766</name>
</gene>
<dbReference type="AlphaFoldDB" id="M5S830"/>
<organism evidence="2 3">
    <name type="scientific">Rhodopirellula maiorica SM1</name>
    <dbReference type="NCBI Taxonomy" id="1265738"/>
    <lineage>
        <taxon>Bacteria</taxon>
        <taxon>Pseudomonadati</taxon>
        <taxon>Planctomycetota</taxon>
        <taxon>Planctomycetia</taxon>
        <taxon>Pirellulales</taxon>
        <taxon>Pirellulaceae</taxon>
        <taxon>Novipirellula</taxon>
    </lineage>
</organism>
<feature type="compositionally biased region" description="Polar residues" evidence="1">
    <location>
        <begin position="17"/>
        <end position="32"/>
    </location>
</feature>
<dbReference type="RefSeq" id="WP_008691646.1">
    <property type="nucleotide sequence ID" value="NZ_ANOG01000119.1"/>
</dbReference>
<reference evidence="2 3" key="1">
    <citation type="journal article" date="2013" name="Mar. Genomics">
        <title>Expression of sulfatases in Rhodopirellula baltica and the diversity of sulfatases in the genus Rhodopirellula.</title>
        <authorList>
            <person name="Wegner C.E."/>
            <person name="Richter-Heitmann T."/>
            <person name="Klindworth A."/>
            <person name="Klockow C."/>
            <person name="Richter M."/>
            <person name="Achstetter T."/>
            <person name="Glockner F.O."/>
            <person name="Harder J."/>
        </authorList>
    </citation>
    <scope>NUCLEOTIDE SEQUENCE [LARGE SCALE GENOMIC DNA]</scope>
    <source>
        <strain evidence="2 3">SM1</strain>
    </source>
</reference>
<dbReference type="PATRIC" id="fig|1265738.3.peg.765"/>
<evidence type="ECO:0000313" key="2">
    <source>
        <dbReference type="EMBL" id="EMI22319.1"/>
    </source>
</evidence>
<name>M5S830_9BACT</name>
<evidence type="ECO:0000313" key="3">
    <source>
        <dbReference type="Proteomes" id="UP000011991"/>
    </source>
</evidence>
<dbReference type="EMBL" id="ANOG01000119">
    <property type="protein sequence ID" value="EMI22319.1"/>
    <property type="molecule type" value="Genomic_DNA"/>
</dbReference>
<dbReference type="Proteomes" id="UP000011991">
    <property type="component" value="Unassembled WGS sequence"/>
</dbReference>
<feature type="compositionally biased region" description="Polar residues" evidence="1">
    <location>
        <begin position="45"/>
        <end position="60"/>
    </location>
</feature>
<sequence>MGLRRGGRLSPVDDSGNGKQVLSATETCQSRYVDTDGGGDRIPLASNTWENTHFSGSHGS</sequence>
<comment type="caution">
    <text evidence="2">The sequence shown here is derived from an EMBL/GenBank/DDBJ whole genome shotgun (WGS) entry which is preliminary data.</text>
</comment>
<keyword evidence="3" id="KW-1185">Reference proteome</keyword>
<proteinExistence type="predicted"/>
<protein>
    <submittedName>
        <fullName evidence="2">Uncharacterized protein</fullName>
    </submittedName>
</protein>
<evidence type="ECO:0000256" key="1">
    <source>
        <dbReference type="SAM" id="MobiDB-lite"/>
    </source>
</evidence>
<accession>M5S830</accession>
<feature type="region of interest" description="Disordered" evidence="1">
    <location>
        <begin position="1"/>
        <end position="60"/>
    </location>
</feature>